<sequence>MGEEALGGSGNKSETRGQNTASWARPADVAPVLQALMIIAAFGLEAVIGVCEVLVEPPVWLAVWHYHV</sequence>
<proteinExistence type="predicted"/>
<keyword evidence="3" id="KW-1185">Reference proteome</keyword>
<dbReference type="Proteomes" id="UP000007148">
    <property type="component" value="Unassembled WGS sequence"/>
</dbReference>
<dbReference type="HOGENOM" id="CLU_2794868_0_0_1"/>
<comment type="caution">
    <text evidence="2">The sequence shown here is derived from an EMBL/GenBank/DDBJ whole genome shotgun (WGS) entry which is preliminary data.</text>
</comment>
<protein>
    <submittedName>
        <fullName evidence="2">Uncharacterized protein</fullName>
    </submittedName>
</protein>
<evidence type="ECO:0000256" key="1">
    <source>
        <dbReference type="SAM" id="MobiDB-lite"/>
    </source>
</evidence>
<dbReference type="AlphaFoldDB" id="G4U2N4"/>
<feature type="compositionally biased region" description="Gly residues" evidence="1">
    <location>
        <begin position="1"/>
        <end position="10"/>
    </location>
</feature>
<organism evidence="2 3">
    <name type="scientific">Serendipita indica (strain DSM 11827)</name>
    <name type="common">Root endophyte fungus</name>
    <name type="synonym">Piriformospora indica</name>
    <dbReference type="NCBI Taxonomy" id="1109443"/>
    <lineage>
        <taxon>Eukaryota</taxon>
        <taxon>Fungi</taxon>
        <taxon>Dikarya</taxon>
        <taxon>Basidiomycota</taxon>
        <taxon>Agaricomycotina</taxon>
        <taxon>Agaricomycetes</taxon>
        <taxon>Sebacinales</taxon>
        <taxon>Serendipitaceae</taxon>
        <taxon>Serendipita</taxon>
    </lineage>
</organism>
<reference evidence="2 3" key="1">
    <citation type="journal article" date="2011" name="PLoS Pathog.">
        <title>Endophytic Life Strategies Decoded by Genome and Transcriptome Analyses of the Mutualistic Root Symbiont Piriformospora indica.</title>
        <authorList>
            <person name="Zuccaro A."/>
            <person name="Lahrmann U."/>
            <person name="Guldener U."/>
            <person name="Langen G."/>
            <person name="Pfiffi S."/>
            <person name="Biedenkopf D."/>
            <person name="Wong P."/>
            <person name="Samans B."/>
            <person name="Grimm C."/>
            <person name="Basiewicz M."/>
            <person name="Murat C."/>
            <person name="Martin F."/>
            <person name="Kogel K.H."/>
        </authorList>
    </citation>
    <scope>NUCLEOTIDE SEQUENCE [LARGE SCALE GENOMIC DNA]</scope>
    <source>
        <strain evidence="2 3">DSM 11827</strain>
    </source>
</reference>
<feature type="region of interest" description="Disordered" evidence="1">
    <location>
        <begin position="1"/>
        <end position="22"/>
    </location>
</feature>
<evidence type="ECO:0000313" key="2">
    <source>
        <dbReference type="EMBL" id="CCA77855.1"/>
    </source>
</evidence>
<dbReference type="InParanoid" id="G4U2N4"/>
<evidence type="ECO:0000313" key="3">
    <source>
        <dbReference type="Proteomes" id="UP000007148"/>
    </source>
</evidence>
<gene>
    <name evidence="2" type="ORF">PIIN_00502</name>
</gene>
<name>G4U2N4_SERID</name>
<accession>G4U2N4</accession>
<dbReference type="EMBL" id="CAFZ01001876">
    <property type="protein sequence ID" value="CCA77855.1"/>
    <property type="molecule type" value="Genomic_DNA"/>
</dbReference>